<accession>E1QYK2</accession>
<dbReference type="PATRIC" id="fig|633147.7.peg.1853"/>
<dbReference type="OrthoDB" id="9204719at2"/>
<dbReference type="SUPFAM" id="SSF69572">
    <property type="entry name" value="Activating enzymes of the ubiquitin-like proteins"/>
    <property type="match status" value="1"/>
</dbReference>
<evidence type="ECO:0000259" key="1">
    <source>
        <dbReference type="Pfam" id="PF00899"/>
    </source>
</evidence>
<dbReference type="InterPro" id="IPR045886">
    <property type="entry name" value="ThiF/MoeB/HesA"/>
</dbReference>
<dbReference type="EMBL" id="CP002106">
    <property type="protein sequence ID" value="ADK67466.1"/>
    <property type="molecule type" value="Genomic_DNA"/>
</dbReference>
<dbReference type="HOGENOM" id="CLU_803721_0_0_11"/>
<dbReference type="InterPro" id="IPR000594">
    <property type="entry name" value="ThiF_NAD_FAD-bd"/>
</dbReference>
<dbReference type="KEGG" id="ols:Olsu_0342"/>
<dbReference type="GO" id="GO:0061503">
    <property type="term" value="F:tRNA threonylcarbamoyladenosine dehydratase"/>
    <property type="evidence" value="ECO:0007669"/>
    <property type="project" value="TreeGrafter"/>
</dbReference>
<dbReference type="eggNOG" id="COG0476">
    <property type="taxonomic scope" value="Bacteria"/>
</dbReference>
<dbReference type="Gene3D" id="3.40.50.720">
    <property type="entry name" value="NAD(P)-binding Rossmann-like Domain"/>
    <property type="match status" value="1"/>
</dbReference>
<feature type="domain" description="THIF-type NAD/FAD binding fold" evidence="1">
    <location>
        <begin position="112"/>
        <end position="247"/>
    </location>
</feature>
<dbReference type="STRING" id="633147.Olsu_0342"/>
<organism evidence="2 3">
    <name type="scientific">Olsenella uli (strain ATCC 49627 / DSM 7084 / CCUG 31166 / CIP 109912 / JCM 12494 / LMG 11480 / NCIMB 702895 / VPI D76D-27C)</name>
    <name type="common">Lactobacillus uli</name>
    <dbReference type="NCBI Taxonomy" id="633147"/>
    <lineage>
        <taxon>Bacteria</taxon>
        <taxon>Bacillati</taxon>
        <taxon>Actinomycetota</taxon>
        <taxon>Coriobacteriia</taxon>
        <taxon>Coriobacteriales</taxon>
        <taxon>Atopobiaceae</taxon>
        <taxon>Olsenella</taxon>
    </lineage>
</organism>
<evidence type="ECO:0000313" key="2">
    <source>
        <dbReference type="EMBL" id="ADK67466.1"/>
    </source>
</evidence>
<dbReference type="AlphaFoldDB" id="E1QYK2"/>
<proteinExistence type="predicted"/>
<reference evidence="2 3" key="1">
    <citation type="journal article" date="2010" name="Stand. Genomic Sci.">
        <title>Complete genome sequence of Olsenella uli type strain (VPI D76D-27C).</title>
        <authorList>
            <person name="Goker M."/>
            <person name="Held B."/>
            <person name="Lucas S."/>
            <person name="Nolan M."/>
            <person name="Yasawong M."/>
            <person name="Glavina Del Rio T."/>
            <person name="Tice H."/>
            <person name="Cheng J.F."/>
            <person name="Bruce D."/>
            <person name="Detter J.C."/>
            <person name="Tapia R."/>
            <person name="Han C."/>
            <person name="Goodwin L."/>
            <person name="Pitluck S."/>
            <person name="Liolios K."/>
            <person name="Ivanova N."/>
            <person name="Mavromatis K."/>
            <person name="Mikhailova N."/>
            <person name="Pati A."/>
            <person name="Chen A."/>
            <person name="Palaniappan K."/>
            <person name="Land M."/>
            <person name="Hauser L."/>
            <person name="Chang Y.J."/>
            <person name="Jeffries C.D."/>
            <person name="Rohde M."/>
            <person name="Sikorski J."/>
            <person name="Pukall R."/>
            <person name="Woyke T."/>
            <person name="Bristow J."/>
            <person name="Eisen J.A."/>
            <person name="Markowitz V."/>
            <person name="Hugenholtz P."/>
            <person name="Kyrpides N.C."/>
            <person name="Klenk H.P."/>
            <person name="Lapidus A."/>
        </authorList>
    </citation>
    <scope>NUCLEOTIDE SEQUENCE [LARGE SCALE GENOMIC DNA]</scope>
    <source>
        <strain evidence="3">ATCC 49627 / DSM 7084 / CIP 109912 / JCM 12494 / NCIMB 702895 / VPI D76D-27C</strain>
    </source>
</reference>
<evidence type="ECO:0000313" key="3">
    <source>
        <dbReference type="Proteomes" id="UP000000333"/>
    </source>
</evidence>
<dbReference type="GeneID" id="78513173"/>
<dbReference type="GO" id="GO:0061504">
    <property type="term" value="P:cyclic threonylcarbamoyladenosine biosynthetic process"/>
    <property type="evidence" value="ECO:0007669"/>
    <property type="project" value="TreeGrafter"/>
</dbReference>
<dbReference type="RefSeq" id="WP_013251218.1">
    <property type="nucleotide sequence ID" value="NC_014363.1"/>
</dbReference>
<dbReference type="PANTHER" id="PTHR43267:SF1">
    <property type="entry name" value="TRNA THREONYLCARBAMOYLADENOSINE DEHYDRATASE"/>
    <property type="match status" value="1"/>
</dbReference>
<dbReference type="PANTHER" id="PTHR43267">
    <property type="entry name" value="TRNA THREONYLCARBAMOYLADENOSINE DEHYDRATASE"/>
    <property type="match status" value="1"/>
</dbReference>
<dbReference type="InterPro" id="IPR035985">
    <property type="entry name" value="Ubiquitin-activating_enz"/>
</dbReference>
<sequence length="345" mass="38002">MKRLRSGVDYFESCDKTRLVIFPTFGKHSYSIPSPYGEALRVLDCLSDRRRGDGGDDADLQGLLGNVELSDFVNYLDDEGLLIDESCEMGLSDEARTRFCRQMAYFEQSSAFPDNVETLQLNLGKRSVAVVGCGGVGAPVAELLSATGVGRILLIDDDVVELGNLGRQIAYSEQDIGVPKVSALAKRIGLINPQTSVTVMQERIDVENYARLLLESDFVVVGADTPMPELLYWLDDLVDKRGIAYICMSNCPPVFRVGPVFAQPGGMRYKAYHERLETKWRDAARYECYSNTAQASKVTTVWVCYAAAAISVGNIVQYLLTGNCALLGQAYLFDMESLSGWWGTG</sequence>
<gene>
    <name evidence="2" type="ordered locus">Olsu_0342</name>
</gene>
<dbReference type="Proteomes" id="UP000000333">
    <property type="component" value="Chromosome"/>
</dbReference>
<dbReference type="Pfam" id="PF00899">
    <property type="entry name" value="ThiF"/>
    <property type="match status" value="1"/>
</dbReference>
<name>E1QYK2_OLSUV</name>
<protein>
    <submittedName>
        <fullName evidence="2">UBA/THIF-type NAD/FAD binding protein</fullName>
    </submittedName>
</protein>
<dbReference type="GO" id="GO:0008641">
    <property type="term" value="F:ubiquitin-like modifier activating enzyme activity"/>
    <property type="evidence" value="ECO:0007669"/>
    <property type="project" value="InterPro"/>
</dbReference>
<keyword evidence="3" id="KW-1185">Reference proteome</keyword>